<evidence type="ECO:0000313" key="2">
    <source>
        <dbReference type="WBParaSite" id="Hba_01825"/>
    </source>
</evidence>
<sequence length="107" mass="12544">MEWPSQSPALNPIVHLWNDVEKEVRRQKPSNIKELEAVIKNFGYPTNVVYNNNNNGSDNIKCLTYLDMRISSAPYVHKHDCKCLPKKDHLDKDTTDYLKMITPFRIR</sequence>
<dbReference type="AlphaFoldDB" id="A0A1I7WAX5"/>
<dbReference type="GO" id="GO:0003676">
    <property type="term" value="F:nucleic acid binding"/>
    <property type="evidence" value="ECO:0007669"/>
    <property type="project" value="InterPro"/>
</dbReference>
<reference evidence="2" key="1">
    <citation type="submission" date="2016-11" db="UniProtKB">
        <authorList>
            <consortium name="WormBaseParasite"/>
        </authorList>
    </citation>
    <scope>IDENTIFICATION</scope>
</reference>
<name>A0A1I7WAX5_HETBA</name>
<organism evidence="1 2">
    <name type="scientific">Heterorhabditis bacteriophora</name>
    <name type="common">Entomopathogenic nematode worm</name>
    <dbReference type="NCBI Taxonomy" id="37862"/>
    <lineage>
        <taxon>Eukaryota</taxon>
        <taxon>Metazoa</taxon>
        <taxon>Ecdysozoa</taxon>
        <taxon>Nematoda</taxon>
        <taxon>Chromadorea</taxon>
        <taxon>Rhabditida</taxon>
        <taxon>Rhabditina</taxon>
        <taxon>Rhabditomorpha</taxon>
        <taxon>Strongyloidea</taxon>
        <taxon>Heterorhabditidae</taxon>
        <taxon>Heterorhabditis</taxon>
    </lineage>
</organism>
<dbReference type="Proteomes" id="UP000095283">
    <property type="component" value="Unplaced"/>
</dbReference>
<dbReference type="InterPro" id="IPR036397">
    <property type="entry name" value="RNaseH_sf"/>
</dbReference>
<dbReference type="Gene3D" id="3.30.420.10">
    <property type="entry name" value="Ribonuclease H-like superfamily/Ribonuclease H"/>
    <property type="match status" value="1"/>
</dbReference>
<evidence type="ECO:0000313" key="1">
    <source>
        <dbReference type="Proteomes" id="UP000095283"/>
    </source>
</evidence>
<keyword evidence="1" id="KW-1185">Reference proteome</keyword>
<dbReference type="WBParaSite" id="Hba_01825">
    <property type="protein sequence ID" value="Hba_01825"/>
    <property type="gene ID" value="Hba_01825"/>
</dbReference>
<protein>
    <submittedName>
        <fullName evidence="2">DDE_3 domain-containing protein</fullName>
    </submittedName>
</protein>
<accession>A0A1I7WAX5</accession>
<proteinExistence type="predicted"/>